<dbReference type="PROSITE" id="PS00018">
    <property type="entry name" value="EF_HAND_1"/>
    <property type="match status" value="2"/>
</dbReference>
<reference evidence="3" key="2">
    <citation type="journal article" date="2021" name="PeerJ">
        <title>Extensive microbial diversity within the chicken gut microbiome revealed by metagenomics and culture.</title>
        <authorList>
            <person name="Gilroy R."/>
            <person name="Ravi A."/>
            <person name="Getino M."/>
            <person name="Pursley I."/>
            <person name="Horton D.L."/>
            <person name="Alikhan N.F."/>
            <person name="Baker D."/>
            <person name="Gharbi K."/>
            <person name="Hall N."/>
            <person name="Watson M."/>
            <person name="Adriaenssens E.M."/>
            <person name="Foster-Nyarko E."/>
            <person name="Jarju S."/>
            <person name="Secka A."/>
            <person name="Antonio M."/>
            <person name="Oren A."/>
            <person name="Chaudhuri R.R."/>
            <person name="La Ragione R."/>
            <person name="Hildebrand F."/>
            <person name="Pallen M.J."/>
        </authorList>
    </citation>
    <scope>NUCLEOTIDE SEQUENCE</scope>
    <source>
        <strain evidence="3">CHK152-2994</strain>
    </source>
</reference>
<dbReference type="InterPro" id="IPR002048">
    <property type="entry name" value="EF_hand_dom"/>
</dbReference>
<dbReference type="PROSITE" id="PS50222">
    <property type="entry name" value="EF_HAND_2"/>
    <property type="match status" value="2"/>
</dbReference>
<sequence>MSNYGALSGIFSGLTNTYSVLASQYKDKDGVTLENLLDAQGKTDNVNILNSSFASYLQNNFASIDKNNDGKISSEEMSKLTSTMSAQGLTKEQFTQLALSGNSGLSTATINNILEHFEDMDTNGDGRITSGEIAAYDVDSARQEKVDEFAYKAATNMSTFYGDESSSEPSSYSMLSYRYKKSDS</sequence>
<feature type="compositionally biased region" description="Low complexity" evidence="1">
    <location>
        <begin position="167"/>
        <end position="176"/>
    </location>
</feature>
<evidence type="ECO:0000259" key="2">
    <source>
        <dbReference type="PROSITE" id="PS50222"/>
    </source>
</evidence>
<reference evidence="3" key="1">
    <citation type="submission" date="2020-10" db="EMBL/GenBank/DDBJ databases">
        <authorList>
            <person name="Gilroy R."/>
        </authorList>
    </citation>
    <scope>NUCLEOTIDE SEQUENCE</scope>
    <source>
        <strain evidence="3">CHK152-2994</strain>
    </source>
</reference>
<dbReference type="Pfam" id="PF13499">
    <property type="entry name" value="EF-hand_7"/>
    <property type="match status" value="1"/>
</dbReference>
<gene>
    <name evidence="3" type="ORF">IAD41_03285</name>
</gene>
<evidence type="ECO:0000256" key="1">
    <source>
        <dbReference type="SAM" id="MobiDB-lite"/>
    </source>
</evidence>
<name>A0A9D1K4R1_9BACT</name>
<dbReference type="Proteomes" id="UP000824139">
    <property type="component" value="Unassembled WGS sequence"/>
</dbReference>
<evidence type="ECO:0000313" key="3">
    <source>
        <dbReference type="EMBL" id="HIS82614.1"/>
    </source>
</evidence>
<dbReference type="AlphaFoldDB" id="A0A9D1K4R1"/>
<dbReference type="InterPro" id="IPR018247">
    <property type="entry name" value="EF_Hand_1_Ca_BS"/>
</dbReference>
<proteinExistence type="predicted"/>
<accession>A0A9D1K4R1</accession>
<protein>
    <submittedName>
        <fullName evidence="3">EF-hand domain-containing protein</fullName>
    </submittedName>
</protein>
<dbReference type="GO" id="GO:0005509">
    <property type="term" value="F:calcium ion binding"/>
    <property type="evidence" value="ECO:0007669"/>
    <property type="project" value="InterPro"/>
</dbReference>
<feature type="region of interest" description="Disordered" evidence="1">
    <location>
        <begin position="160"/>
        <end position="184"/>
    </location>
</feature>
<dbReference type="Gene3D" id="1.10.238.10">
    <property type="entry name" value="EF-hand"/>
    <property type="match status" value="1"/>
</dbReference>
<feature type="domain" description="EF-hand" evidence="2">
    <location>
        <begin position="108"/>
        <end position="143"/>
    </location>
</feature>
<dbReference type="EMBL" id="DVJO01000071">
    <property type="protein sequence ID" value="HIS82614.1"/>
    <property type="molecule type" value="Genomic_DNA"/>
</dbReference>
<evidence type="ECO:0000313" key="4">
    <source>
        <dbReference type="Proteomes" id="UP000824139"/>
    </source>
</evidence>
<dbReference type="SUPFAM" id="SSF47473">
    <property type="entry name" value="EF-hand"/>
    <property type="match status" value="1"/>
</dbReference>
<dbReference type="InterPro" id="IPR011992">
    <property type="entry name" value="EF-hand-dom_pair"/>
</dbReference>
<comment type="caution">
    <text evidence="3">The sequence shown here is derived from an EMBL/GenBank/DDBJ whole genome shotgun (WGS) entry which is preliminary data.</text>
</comment>
<dbReference type="SMART" id="SM00054">
    <property type="entry name" value="EFh"/>
    <property type="match status" value="2"/>
</dbReference>
<dbReference type="CDD" id="cd00051">
    <property type="entry name" value="EFh"/>
    <property type="match status" value="1"/>
</dbReference>
<organism evidence="3 4">
    <name type="scientific">Candidatus Scatenecus faecavium</name>
    <dbReference type="NCBI Taxonomy" id="2840915"/>
    <lineage>
        <taxon>Bacteria</taxon>
        <taxon>Candidatus Scatenecus</taxon>
    </lineage>
</organism>
<feature type="domain" description="EF-hand" evidence="2">
    <location>
        <begin position="52"/>
        <end position="87"/>
    </location>
</feature>